<evidence type="ECO:0000313" key="1">
    <source>
        <dbReference type="EMBL" id="CAK7346850.1"/>
    </source>
</evidence>
<sequence>MAVEGSQAHSTIFSLLFNPLSFDTEEIAWWSCAYGGHPYLSFILAIHQLYLTLIHPKEMARESDKNVKILTDRQIRNPLVCTTACASMVCQLKSFTVMMDEAHKSPFLSQLNA</sequence>
<accession>A0AAV1S8L0</accession>
<evidence type="ECO:0000313" key="2">
    <source>
        <dbReference type="Proteomes" id="UP001314170"/>
    </source>
</evidence>
<dbReference type="AlphaFoldDB" id="A0AAV1S8L0"/>
<proteinExistence type="predicted"/>
<name>A0AAV1S8L0_9ROSI</name>
<protein>
    <submittedName>
        <fullName evidence="1">Uncharacterized protein</fullName>
    </submittedName>
</protein>
<reference evidence="1 2" key="1">
    <citation type="submission" date="2024-01" db="EMBL/GenBank/DDBJ databases">
        <authorList>
            <person name="Waweru B."/>
        </authorList>
    </citation>
    <scope>NUCLEOTIDE SEQUENCE [LARGE SCALE GENOMIC DNA]</scope>
</reference>
<keyword evidence="2" id="KW-1185">Reference proteome</keyword>
<gene>
    <name evidence="1" type="ORF">DCAF_LOCUS19528</name>
</gene>
<dbReference type="EMBL" id="CAWUPB010001173">
    <property type="protein sequence ID" value="CAK7346850.1"/>
    <property type="molecule type" value="Genomic_DNA"/>
</dbReference>
<comment type="caution">
    <text evidence="1">The sequence shown here is derived from an EMBL/GenBank/DDBJ whole genome shotgun (WGS) entry which is preliminary data.</text>
</comment>
<organism evidence="1 2">
    <name type="scientific">Dovyalis caffra</name>
    <dbReference type="NCBI Taxonomy" id="77055"/>
    <lineage>
        <taxon>Eukaryota</taxon>
        <taxon>Viridiplantae</taxon>
        <taxon>Streptophyta</taxon>
        <taxon>Embryophyta</taxon>
        <taxon>Tracheophyta</taxon>
        <taxon>Spermatophyta</taxon>
        <taxon>Magnoliopsida</taxon>
        <taxon>eudicotyledons</taxon>
        <taxon>Gunneridae</taxon>
        <taxon>Pentapetalae</taxon>
        <taxon>rosids</taxon>
        <taxon>fabids</taxon>
        <taxon>Malpighiales</taxon>
        <taxon>Salicaceae</taxon>
        <taxon>Flacourtieae</taxon>
        <taxon>Dovyalis</taxon>
    </lineage>
</organism>
<dbReference type="Proteomes" id="UP001314170">
    <property type="component" value="Unassembled WGS sequence"/>
</dbReference>